<dbReference type="Gene3D" id="3.90.550.10">
    <property type="entry name" value="Spore Coat Polysaccharide Biosynthesis Protein SpsA, Chain A"/>
    <property type="match status" value="1"/>
</dbReference>
<dbReference type="InterPro" id="IPR014710">
    <property type="entry name" value="RmlC-like_jellyroll"/>
</dbReference>
<dbReference type="Pfam" id="PF00483">
    <property type="entry name" value="NTP_transferase"/>
    <property type="match status" value="1"/>
</dbReference>
<dbReference type="InterPro" id="IPR051161">
    <property type="entry name" value="Mannose-6P_isomerase_type2"/>
</dbReference>
<comment type="caution">
    <text evidence="3">The sequence shown here is derived from an EMBL/GenBank/DDBJ whole genome shotgun (WGS) entry which is preliminary data.</text>
</comment>
<gene>
    <name evidence="3" type="ORF">LQV63_28980</name>
</gene>
<keyword evidence="4" id="KW-1185">Reference proteome</keyword>
<accession>A0ABS8YN96</accession>
<dbReference type="Pfam" id="PF07883">
    <property type="entry name" value="Cupin_2"/>
    <property type="match status" value="1"/>
</dbReference>
<protein>
    <submittedName>
        <fullName evidence="3">Cupin domain-containing protein</fullName>
    </submittedName>
</protein>
<proteinExistence type="predicted"/>
<evidence type="ECO:0000259" key="2">
    <source>
        <dbReference type="Pfam" id="PF07883"/>
    </source>
</evidence>
<organism evidence="3 4">
    <name type="scientific">Paenibacillus profundus</name>
    <dbReference type="NCBI Taxonomy" id="1173085"/>
    <lineage>
        <taxon>Bacteria</taxon>
        <taxon>Bacillati</taxon>
        <taxon>Bacillota</taxon>
        <taxon>Bacilli</taxon>
        <taxon>Bacillales</taxon>
        <taxon>Paenibacillaceae</taxon>
        <taxon>Paenibacillus</taxon>
    </lineage>
</organism>
<dbReference type="InterPro" id="IPR029044">
    <property type="entry name" value="Nucleotide-diphossugar_trans"/>
</dbReference>
<dbReference type="PANTHER" id="PTHR46390:SF1">
    <property type="entry name" value="MANNOSE-1-PHOSPHATE GUANYLYLTRANSFERASE"/>
    <property type="match status" value="1"/>
</dbReference>
<dbReference type="SUPFAM" id="SSF51182">
    <property type="entry name" value="RmlC-like cupins"/>
    <property type="match status" value="1"/>
</dbReference>
<feature type="domain" description="Nucleotidyl transferase" evidence="1">
    <location>
        <begin position="4"/>
        <end position="272"/>
    </location>
</feature>
<sequence>MKLVLLSGGSGKRLWPLSNDSRSKQFIRVNHSNEENDQMRFSMLQKVWKQIKKAGLQQSAVIAAGRGQQELLLTQLDQDVPLVLEPERRDTFPAIALACTYLQGVLNTAEDEVIVVMPVDVDVDDDYFAELRALANGLAHAEDNLALMGIQPSYPAEKYGYIIPVPDPCMQQSLRKVQRFIEKPPAAEAEKWIKHGALWNCGVFAFRLSYVLRILEQNGWPTSYEDLIAQYERLPQNSFDYEVVEKEKKISVKPFAGRWNDLGTWNEWTEQMKEPMYGKGYVSKDCLNTHVINELNIPVVALGITDAVIVASPDGILITDKAASTGLKQVVQTLSMPPMYKEALYGWYTILHLGEPMGEHGSVTKRVHMYAGKQMSDQKQDQRSELWTLIRGEAKVSIDGKRFTARAGDAIQIPPGSNHSIKAITAVDLIVIQIEMRDHNVAF</sequence>
<feature type="domain" description="Cupin type-2" evidence="2">
    <location>
        <begin position="367"/>
        <end position="431"/>
    </location>
</feature>
<dbReference type="Gene3D" id="2.60.120.10">
    <property type="entry name" value="Jelly Rolls"/>
    <property type="match status" value="1"/>
</dbReference>
<dbReference type="EMBL" id="JAJNBZ010000046">
    <property type="protein sequence ID" value="MCE5173293.1"/>
    <property type="molecule type" value="Genomic_DNA"/>
</dbReference>
<evidence type="ECO:0000313" key="4">
    <source>
        <dbReference type="Proteomes" id="UP001199916"/>
    </source>
</evidence>
<reference evidence="3 4" key="1">
    <citation type="submission" date="2021-11" db="EMBL/GenBank/DDBJ databases">
        <title>Draft genome sequence of Paenibacillus profundus YoMME, a new Gram-positive bacteria with exoelectrogenic properties.</title>
        <authorList>
            <person name="Hubenova Y."/>
            <person name="Hubenova E."/>
            <person name="Manasiev Y."/>
            <person name="Peykov S."/>
            <person name="Mitov M."/>
        </authorList>
    </citation>
    <scope>NUCLEOTIDE SEQUENCE [LARGE SCALE GENOMIC DNA]</scope>
    <source>
        <strain evidence="3 4">YoMME</strain>
    </source>
</reference>
<name>A0ABS8YN96_9BACL</name>
<dbReference type="SUPFAM" id="SSF53448">
    <property type="entry name" value="Nucleotide-diphospho-sugar transferases"/>
    <property type="match status" value="1"/>
</dbReference>
<evidence type="ECO:0000259" key="1">
    <source>
        <dbReference type="Pfam" id="PF00483"/>
    </source>
</evidence>
<dbReference type="Proteomes" id="UP001199916">
    <property type="component" value="Unassembled WGS sequence"/>
</dbReference>
<dbReference type="CDD" id="cd02213">
    <property type="entry name" value="cupin_PMI_typeII_C"/>
    <property type="match status" value="1"/>
</dbReference>
<dbReference type="InterPro" id="IPR013096">
    <property type="entry name" value="Cupin_2"/>
</dbReference>
<evidence type="ECO:0000313" key="3">
    <source>
        <dbReference type="EMBL" id="MCE5173293.1"/>
    </source>
</evidence>
<dbReference type="PANTHER" id="PTHR46390">
    <property type="entry name" value="MANNOSE-1-PHOSPHATE GUANYLYLTRANSFERASE"/>
    <property type="match status" value="1"/>
</dbReference>
<dbReference type="InterPro" id="IPR011051">
    <property type="entry name" value="RmlC_Cupin_sf"/>
</dbReference>
<dbReference type="InterPro" id="IPR005835">
    <property type="entry name" value="NTP_transferase_dom"/>
</dbReference>
<dbReference type="RefSeq" id="WP_233699265.1">
    <property type="nucleotide sequence ID" value="NZ_JAJNBZ010000046.1"/>
</dbReference>